<dbReference type="AlphaFoldDB" id="A0A0H2RGH8"/>
<protein>
    <submittedName>
        <fullName evidence="1">Uncharacterized protein</fullName>
    </submittedName>
</protein>
<dbReference type="Proteomes" id="UP000053477">
    <property type="component" value="Unassembled WGS sequence"/>
</dbReference>
<dbReference type="EMBL" id="KQ086013">
    <property type="protein sequence ID" value="KLO10914.1"/>
    <property type="molecule type" value="Genomic_DNA"/>
</dbReference>
<sequence>MFTDALSLALKAIATICENIEKLEISVEREKKLMIDYKTSLGDFSGEIRRVDVLTTTIVGAGQRAFDLLRSDERGEKVYRQLQEEIASTKDLLITHEAMSVEFLKRSASLHPTTAVVAINALGYDMDEQPRKEFKELLGESLAEVKQRQTVLSKQFDLFQNLFKERKGEILEKERLQVIEDKRRHEKVIDNLYKQFDNTPFGIHAPGTVDDFVHCLNKSRETAAHAEELSKGLGSSWVERFIGEGPIVADVCAAQVSLLQMLPIAELATLEPKLNAVPRNATKAAKTAQKNASKDINKLLQKLQGGVETCLERENNRVISLAFCGTAKAGLRS</sequence>
<proteinExistence type="predicted"/>
<evidence type="ECO:0000313" key="1">
    <source>
        <dbReference type="EMBL" id="KLO10914.1"/>
    </source>
</evidence>
<gene>
    <name evidence="1" type="ORF">SCHPADRAFT_494571</name>
</gene>
<accession>A0A0H2RGH8</accession>
<keyword evidence="2" id="KW-1185">Reference proteome</keyword>
<dbReference type="InParanoid" id="A0A0H2RGH8"/>
<reference evidence="1 2" key="1">
    <citation type="submission" date="2015-04" db="EMBL/GenBank/DDBJ databases">
        <title>Complete genome sequence of Schizopora paradoxa KUC8140, a cosmopolitan wood degrader in East Asia.</title>
        <authorList>
            <consortium name="DOE Joint Genome Institute"/>
            <person name="Min B."/>
            <person name="Park H."/>
            <person name="Jang Y."/>
            <person name="Kim J.-J."/>
            <person name="Kim K.H."/>
            <person name="Pangilinan J."/>
            <person name="Lipzen A."/>
            <person name="Riley R."/>
            <person name="Grigoriev I.V."/>
            <person name="Spatafora J.W."/>
            <person name="Choi I.-G."/>
        </authorList>
    </citation>
    <scope>NUCLEOTIDE SEQUENCE [LARGE SCALE GENOMIC DNA]</scope>
    <source>
        <strain evidence="1 2">KUC8140</strain>
    </source>
</reference>
<organism evidence="1 2">
    <name type="scientific">Schizopora paradoxa</name>
    <dbReference type="NCBI Taxonomy" id="27342"/>
    <lineage>
        <taxon>Eukaryota</taxon>
        <taxon>Fungi</taxon>
        <taxon>Dikarya</taxon>
        <taxon>Basidiomycota</taxon>
        <taxon>Agaricomycotina</taxon>
        <taxon>Agaricomycetes</taxon>
        <taxon>Hymenochaetales</taxon>
        <taxon>Schizoporaceae</taxon>
        <taxon>Schizopora</taxon>
    </lineage>
</organism>
<name>A0A0H2RGH8_9AGAM</name>
<evidence type="ECO:0000313" key="2">
    <source>
        <dbReference type="Proteomes" id="UP000053477"/>
    </source>
</evidence>